<dbReference type="InterPro" id="IPR013112">
    <property type="entry name" value="FAD-bd_8"/>
</dbReference>
<dbReference type="PANTHER" id="PTHR32361">
    <property type="entry name" value="FERRIC/CUPRIC REDUCTASE TRANSMEMBRANE COMPONENT"/>
    <property type="match status" value="1"/>
</dbReference>
<evidence type="ECO:0000256" key="5">
    <source>
        <dbReference type="ARBA" id="ARBA00022475"/>
    </source>
</evidence>
<protein>
    <recommendedName>
        <fullName evidence="3">ferric-chelate reductase (NADPH)</fullName>
        <ecNumber evidence="3">1.16.1.9</ecNumber>
    </recommendedName>
</protein>
<dbReference type="PROSITE" id="PS51384">
    <property type="entry name" value="FAD_FR"/>
    <property type="match status" value="1"/>
</dbReference>
<evidence type="ECO:0000256" key="1">
    <source>
        <dbReference type="ARBA" id="ARBA00004651"/>
    </source>
</evidence>
<dbReference type="Pfam" id="PF08030">
    <property type="entry name" value="NAD_binding_6"/>
    <property type="match status" value="1"/>
</dbReference>
<reference evidence="12 13" key="1">
    <citation type="journal article" date="2024" name="Microbiol. Resour. Announc.">
        <title>Genome annotations for the ascomycete fungi Trichoderma harzianum, Trichoderma aggressivum, and Purpureocillium lilacinum.</title>
        <authorList>
            <person name="Beijen E.P.W."/>
            <person name="Ohm R.A."/>
        </authorList>
    </citation>
    <scope>NUCLEOTIDE SEQUENCE [LARGE SCALE GENOMIC DNA]</scope>
    <source>
        <strain evidence="12 13">CBS 150709</strain>
    </source>
</reference>
<evidence type="ECO:0000256" key="3">
    <source>
        <dbReference type="ARBA" id="ARBA00012668"/>
    </source>
</evidence>
<evidence type="ECO:0000256" key="2">
    <source>
        <dbReference type="ARBA" id="ARBA00006278"/>
    </source>
</evidence>
<name>A0ABR0BFW6_PURLI</name>
<evidence type="ECO:0000256" key="8">
    <source>
        <dbReference type="ARBA" id="ARBA00048483"/>
    </source>
</evidence>
<feature type="domain" description="FAD-binding FR-type" evidence="11">
    <location>
        <begin position="206"/>
        <end position="323"/>
    </location>
</feature>
<comment type="subcellular location">
    <subcellularLocation>
        <location evidence="1">Cell membrane</location>
        <topology evidence="1">Multi-pass membrane protein</topology>
    </subcellularLocation>
</comment>
<dbReference type="InterPro" id="IPR017927">
    <property type="entry name" value="FAD-bd_FR_type"/>
</dbReference>
<keyword evidence="5" id="KW-1003">Cell membrane</keyword>
<comment type="caution">
    <text evidence="12">The sequence shown here is derived from an EMBL/GenBank/DDBJ whole genome shotgun (WGS) entry which is preliminary data.</text>
</comment>
<keyword evidence="7" id="KW-0560">Oxidoreductase</keyword>
<dbReference type="EC" id="1.16.1.9" evidence="3"/>
<evidence type="ECO:0000256" key="4">
    <source>
        <dbReference type="ARBA" id="ARBA00022448"/>
    </source>
</evidence>
<accession>A0ABR0BFW6</accession>
<dbReference type="InterPro" id="IPR039261">
    <property type="entry name" value="FNR_nucleotide-bd"/>
</dbReference>
<dbReference type="InterPro" id="IPR051410">
    <property type="entry name" value="Ferric/Cupric_Reductase"/>
</dbReference>
<dbReference type="Gene3D" id="2.40.30.10">
    <property type="entry name" value="Translation factors"/>
    <property type="match status" value="1"/>
</dbReference>
<feature type="chain" id="PRO_5047010069" description="ferric-chelate reductase (NADPH)" evidence="10">
    <location>
        <begin position="27"/>
        <end position="522"/>
    </location>
</feature>
<organism evidence="12 13">
    <name type="scientific">Purpureocillium lilacinum</name>
    <name type="common">Paecilomyces lilacinus</name>
    <dbReference type="NCBI Taxonomy" id="33203"/>
    <lineage>
        <taxon>Eukaryota</taxon>
        <taxon>Fungi</taxon>
        <taxon>Dikarya</taxon>
        <taxon>Ascomycota</taxon>
        <taxon>Pezizomycotina</taxon>
        <taxon>Sordariomycetes</taxon>
        <taxon>Hypocreomycetidae</taxon>
        <taxon>Hypocreales</taxon>
        <taxon>Ophiocordycipitaceae</taxon>
        <taxon>Purpureocillium</taxon>
    </lineage>
</organism>
<sequence>MNPTEVYALCALGVVLTLFLANKVAPHAIAVAKSLFVFSVRTIGFRYLVNRHRLLGPWTIASVVAHTVCLAGNITCLTYGVKTWLQAAGRAGTMGLINMGPAFLAPHLSFLADLFGVRLETFLAANMPEADRHMRAYALAGTVLMPSIVTLSMPVLRKWAYEPYLRIHQTLAVGIAFTTANHLRSIEGYNWTPLYSFGGIVVALALTYVGSTLYCNKKWGCPWPRIVVNLNHGVVLATIKLSRPVNIEPGQYLNLWVPSVSLLSSHPFVIASWFPGPQTSLDLVIEQRRGFTRQLRRRAVVESAQHMSSRTIFSGPHGRSAQVLTYDCVLLFATGFGIVPMLPYLQKLWHGYKERKGHTKRIHLVWQGRTIHLRQALGPIINSILDEDRIEKSYILYISVYTETEMQSEGSQHGRYILYPGKADIQSIIDNEAAGNVVSTLTKLPVIQEEHTQPVSNNGNLGPAHSLSILNKEKSSLSSRGETERTLVLVSAEGCVRDSLRRAVRKYSHKSFDLEELDYQPD</sequence>
<keyword evidence="4" id="KW-0813">Transport</keyword>
<evidence type="ECO:0000256" key="6">
    <source>
        <dbReference type="ARBA" id="ARBA00022982"/>
    </source>
</evidence>
<gene>
    <name evidence="12" type="ORF">Purlil1_12795</name>
</gene>
<evidence type="ECO:0000256" key="7">
    <source>
        <dbReference type="ARBA" id="ARBA00023002"/>
    </source>
</evidence>
<dbReference type="CDD" id="cd06186">
    <property type="entry name" value="NOX_Duox_like_FAD_NADP"/>
    <property type="match status" value="1"/>
</dbReference>
<feature type="signal peptide" evidence="10">
    <location>
        <begin position="1"/>
        <end position="26"/>
    </location>
</feature>
<keyword evidence="13" id="KW-1185">Reference proteome</keyword>
<comment type="similarity">
    <text evidence="2">Belongs to the ferric reductase (FRE) family.</text>
</comment>
<comment type="catalytic activity">
    <reaction evidence="8">
        <text>2 a Fe(II)-siderophore + NADP(+) + H(+) = 2 a Fe(III)-siderophore + NADPH</text>
        <dbReference type="Rhea" id="RHEA:28795"/>
        <dbReference type="Rhea" id="RHEA-COMP:11342"/>
        <dbReference type="Rhea" id="RHEA-COMP:11344"/>
        <dbReference type="ChEBI" id="CHEBI:15378"/>
        <dbReference type="ChEBI" id="CHEBI:29033"/>
        <dbReference type="ChEBI" id="CHEBI:29034"/>
        <dbReference type="ChEBI" id="CHEBI:57783"/>
        <dbReference type="ChEBI" id="CHEBI:58349"/>
        <dbReference type="EC" id="1.16.1.9"/>
    </reaction>
</comment>
<dbReference type="Pfam" id="PF08022">
    <property type="entry name" value="FAD_binding_8"/>
    <property type="match status" value="1"/>
</dbReference>
<feature type="transmembrane region" description="Helical" evidence="9">
    <location>
        <begin position="136"/>
        <end position="156"/>
    </location>
</feature>
<feature type="transmembrane region" description="Helical" evidence="9">
    <location>
        <begin position="195"/>
        <end position="215"/>
    </location>
</feature>
<dbReference type="Gene3D" id="3.40.50.80">
    <property type="entry name" value="Nucleotide-binding domain of ferredoxin-NADP reductase (FNR) module"/>
    <property type="match status" value="1"/>
</dbReference>
<evidence type="ECO:0000256" key="9">
    <source>
        <dbReference type="SAM" id="Phobius"/>
    </source>
</evidence>
<dbReference type="SUPFAM" id="SSF63380">
    <property type="entry name" value="Riboflavin synthase domain-like"/>
    <property type="match status" value="1"/>
</dbReference>
<feature type="transmembrane region" description="Helical" evidence="9">
    <location>
        <begin position="323"/>
        <end position="345"/>
    </location>
</feature>
<dbReference type="EMBL" id="JAWRVI010000134">
    <property type="protein sequence ID" value="KAK4074946.1"/>
    <property type="molecule type" value="Genomic_DNA"/>
</dbReference>
<dbReference type="SUPFAM" id="SSF52343">
    <property type="entry name" value="Ferredoxin reductase-like, C-terminal NADP-linked domain"/>
    <property type="match status" value="1"/>
</dbReference>
<evidence type="ECO:0000313" key="12">
    <source>
        <dbReference type="EMBL" id="KAK4074946.1"/>
    </source>
</evidence>
<feature type="transmembrane region" description="Helical" evidence="9">
    <location>
        <begin position="56"/>
        <end position="81"/>
    </location>
</feature>
<proteinExistence type="inferred from homology"/>
<keyword evidence="9" id="KW-1133">Transmembrane helix</keyword>
<evidence type="ECO:0000256" key="10">
    <source>
        <dbReference type="SAM" id="SignalP"/>
    </source>
</evidence>
<dbReference type="InterPro" id="IPR017938">
    <property type="entry name" value="Riboflavin_synthase-like_b-brl"/>
</dbReference>
<dbReference type="PANTHER" id="PTHR32361:SF26">
    <property type="entry name" value="FAD-BINDING 8 DOMAIN-CONTAINING PROTEIN-RELATED"/>
    <property type="match status" value="1"/>
</dbReference>
<evidence type="ECO:0000259" key="11">
    <source>
        <dbReference type="PROSITE" id="PS51384"/>
    </source>
</evidence>
<feature type="transmembrane region" description="Helical" evidence="9">
    <location>
        <begin position="93"/>
        <end position="116"/>
    </location>
</feature>
<dbReference type="InterPro" id="IPR013121">
    <property type="entry name" value="Fe_red_NAD-bd_6"/>
</dbReference>
<keyword evidence="9" id="KW-0472">Membrane</keyword>
<dbReference type="Proteomes" id="UP001287286">
    <property type="component" value="Unassembled WGS sequence"/>
</dbReference>
<keyword evidence="9" id="KW-0812">Transmembrane</keyword>
<keyword evidence="10" id="KW-0732">Signal</keyword>
<keyword evidence="6" id="KW-0249">Electron transport</keyword>
<evidence type="ECO:0000313" key="13">
    <source>
        <dbReference type="Proteomes" id="UP001287286"/>
    </source>
</evidence>